<sequence>MNAYTSSSTNMLFDLSPPGDERMARRIRITTFFMKQFFPALLLLLCSFAIHAEGGCPPGEYPQQGPGWQTCVPIPGYESNPASNQKQVRYIDQWISFSADPDNGAFGISSNPSSRESAIRSATDGCRAKGGKTCTNLGTVLNACLAITEGDKKWWTNSGTTKVNAETKSIQACKENDDNCELNYSMCANIVMAHESQNLTHRP</sequence>
<dbReference type="Proteomes" id="UP000490980">
    <property type="component" value="Unassembled WGS sequence"/>
</dbReference>
<proteinExistence type="predicted"/>
<evidence type="ECO:0000259" key="1">
    <source>
        <dbReference type="Pfam" id="PF13827"/>
    </source>
</evidence>
<dbReference type="Pfam" id="PF13827">
    <property type="entry name" value="DUF4189"/>
    <property type="match status" value="1"/>
</dbReference>
<comment type="caution">
    <text evidence="2">The sequence shown here is derived from an EMBL/GenBank/DDBJ whole genome shotgun (WGS) entry which is preliminary data.</text>
</comment>
<reference evidence="2 3" key="1">
    <citation type="submission" date="2020-03" db="EMBL/GenBank/DDBJ databases">
        <authorList>
            <person name="Lai Q."/>
        </authorList>
    </citation>
    <scope>NUCLEOTIDE SEQUENCE [LARGE SCALE GENOMIC DNA]</scope>
    <source>
        <strain evidence="2 3">CCUG 25036</strain>
    </source>
</reference>
<evidence type="ECO:0000313" key="2">
    <source>
        <dbReference type="EMBL" id="NII06282.1"/>
    </source>
</evidence>
<name>A0A7X5U9J4_9GAMM</name>
<dbReference type="AlphaFoldDB" id="A0A7X5U9J4"/>
<accession>A0A7X5U9J4</accession>
<feature type="domain" description="DUF4189" evidence="1">
    <location>
        <begin position="94"/>
        <end position="187"/>
    </location>
</feature>
<organism evidence="2 3">
    <name type="scientific">Luteibacter anthropi</name>
    <dbReference type="NCBI Taxonomy" id="564369"/>
    <lineage>
        <taxon>Bacteria</taxon>
        <taxon>Pseudomonadati</taxon>
        <taxon>Pseudomonadota</taxon>
        <taxon>Gammaproteobacteria</taxon>
        <taxon>Lysobacterales</taxon>
        <taxon>Rhodanobacteraceae</taxon>
        <taxon>Luteibacter</taxon>
    </lineage>
</organism>
<dbReference type="InterPro" id="IPR025240">
    <property type="entry name" value="DUF4189"/>
</dbReference>
<gene>
    <name evidence="2" type="ORF">HBF25_07795</name>
</gene>
<keyword evidence="3" id="KW-1185">Reference proteome</keyword>
<evidence type="ECO:0000313" key="3">
    <source>
        <dbReference type="Proteomes" id="UP000490980"/>
    </source>
</evidence>
<protein>
    <submittedName>
        <fullName evidence="2">DUF4189 domain-containing protein</fullName>
    </submittedName>
</protein>
<dbReference type="EMBL" id="JAARLZ010000003">
    <property type="protein sequence ID" value="NII06282.1"/>
    <property type="molecule type" value="Genomic_DNA"/>
</dbReference>